<dbReference type="Proteomes" id="UP000033187">
    <property type="component" value="Chromosome 1"/>
</dbReference>
<dbReference type="SUPFAM" id="SSF52833">
    <property type="entry name" value="Thioredoxin-like"/>
    <property type="match status" value="1"/>
</dbReference>
<name>A0A0D6JJX7_9HYPH</name>
<gene>
    <name evidence="1" type="ORF">YBN1229_v1_3684</name>
</gene>
<keyword evidence="2" id="KW-1185">Reference proteome</keyword>
<dbReference type="Gene3D" id="3.40.30.10">
    <property type="entry name" value="Glutaredoxin"/>
    <property type="match status" value="1"/>
</dbReference>
<dbReference type="InterPro" id="IPR036249">
    <property type="entry name" value="Thioredoxin-like_sf"/>
</dbReference>
<dbReference type="AlphaFoldDB" id="A0A0D6JJX7"/>
<evidence type="ECO:0000313" key="2">
    <source>
        <dbReference type="Proteomes" id="UP000033187"/>
    </source>
</evidence>
<dbReference type="RefSeq" id="WP_342027538.1">
    <property type="nucleotide sequence ID" value="NZ_LN829118.1"/>
</dbReference>
<sequence length="163" mass="18196">MRIYCNAPSLLENVRGPTQLTNYLRTPELCEVELKLLAAALALMLSFAALGPAKAAELVMFEEDGCGWCARWNNEIGVIYPNTEEGRIAPLRRVDIHDQRPDDLAKITAVTFSPTFIVFQDGKEYGRIVGYPGQDFFWPMLQDILSSLPSTEDAAAANLRMKE</sequence>
<dbReference type="KEGG" id="fil:BN1229_v1_3690"/>
<organism evidence="1 2">
    <name type="scientific">Candidatus Filomicrobium marinum</name>
    <dbReference type="NCBI Taxonomy" id="1608628"/>
    <lineage>
        <taxon>Bacteria</taxon>
        <taxon>Pseudomonadati</taxon>
        <taxon>Pseudomonadota</taxon>
        <taxon>Alphaproteobacteria</taxon>
        <taxon>Hyphomicrobiales</taxon>
        <taxon>Hyphomicrobiaceae</taxon>
        <taxon>Filomicrobium</taxon>
    </lineage>
</organism>
<proteinExistence type="predicted"/>
<dbReference type="EMBL" id="LN829119">
    <property type="protein sequence ID" value="CPR22251.1"/>
    <property type="molecule type" value="Genomic_DNA"/>
</dbReference>
<evidence type="ECO:0000313" key="1">
    <source>
        <dbReference type="EMBL" id="CPR22251.1"/>
    </source>
</evidence>
<dbReference type="KEGG" id="fiy:BN1229_v1_3684"/>
<reference evidence="2" key="1">
    <citation type="submission" date="2015-02" db="EMBL/GenBank/DDBJ databases">
        <authorList>
            <person name="Chooi Y.-H."/>
        </authorList>
    </citation>
    <scope>NUCLEOTIDE SEQUENCE [LARGE SCALE GENOMIC DNA]</scope>
    <source>
        <strain evidence="2">strain Y</strain>
    </source>
</reference>
<accession>A0A0D6JJX7</accession>
<protein>
    <submittedName>
        <fullName evidence="1">Regulatory protein SoxS (Modular protein)</fullName>
    </submittedName>
</protein>